<gene>
    <name evidence="8" type="ORF">AKO1_003883</name>
</gene>
<dbReference type="PANTHER" id="PTHR42769">
    <property type="entry name" value="SUPEROXIDE DISMUTASE"/>
    <property type="match status" value="1"/>
</dbReference>
<dbReference type="PANTHER" id="PTHR42769:SF4">
    <property type="entry name" value="DISMUTASE, PUTATIVE-RELATED"/>
    <property type="match status" value="1"/>
</dbReference>
<evidence type="ECO:0000256" key="3">
    <source>
        <dbReference type="ARBA" id="ARBA00022723"/>
    </source>
</evidence>
<dbReference type="SUPFAM" id="SSF46609">
    <property type="entry name" value="Fe,Mn superoxide dismutase (SOD), N-terminal domain"/>
    <property type="match status" value="1"/>
</dbReference>
<dbReference type="Gene3D" id="1.10.287.990">
    <property type="entry name" value="Fe,Mn superoxide dismutase (SOD) domain"/>
    <property type="match status" value="1"/>
</dbReference>
<dbReference type="Pfam" id="PF00081">
    <property type="entry name" value="Sod_Fe_N"/>
    <property type="match status" value="1"/>
</dbReference>
<sequence length="309" mass="36666">MLKRTTWSLPHISLLTNTKRTLYGMPVLGYPIEKGCAKLLTPRLLDYHYNKHHRVILEKLNRLIEGTRFQGQPIDQVIKETELSDVSAAIHYYANEHFNHCFYWKSISPNPHKPYGTLKNYLNNDLRSYDVLKKEFMSKATSHFGSGWIWLVLFQHDYLEFRTYSNSENPLTDDCIPLMACDLWEHAYYLDYQNNRQKYLERFWDSIDWGFVNANLEESIKQSAVRLGGETMEQLHPRFTVNRDAPFEVTQKLQNIRIAKGVVTNKVYFDKSVQERIDRGEKFSYRDQDEFESADSDDEDYDEEFEKKL</sequence>
<dbReference type="SUPFAM" id="SSF54719">
    <property type="entry name" value="Fe,Mn superoxide dismutase (SOD), C-terminal domain"/>
    <property type="match status" value="1"/>
</dbReference>
<evidence type="ECO:0000313" key="9">
    <source>
        <dbReference type="Proteomes" id="UP001431209"/>
    </source>
</evidence>
<evidence type="ECO:0000256" key="5">
    <source>
        <dbReference type="SAM" id="MobiDB-lite"/>
    </source>
</evidence>
<dbReference type="InterPro" id="IPR036314">
    <property type="entry name" value="SOD_C_sf"/>
</dbReference>
<dbReference type="EMBL" id="JAOPGA020001475">
    <property type="protein sequence ID" value="KAL0488777.1"/>
    <property type="molecule type" value="Genomic_DNA"/>
</dbReference>
<proteinExistence type="inferred from homology"/>
<evidence type="ECO:0000259" key="7">
    <source>
        <dbReference type="Pfam" id="PF02777"/>
    </source>
</evidence>
<dbReference type="InterPro" id="IPR001189">
    <property type="entry name" value="Mn/Fe_SOD"/>
</dbReference>
<evidence type="ECO:0000313" key="8">
    <source>
        <dbReference type="EMBL" id="KAL0488777.1"/>
    </source>
</evidence>
<organism evidence="8 9">
    <name type="scientific">Acrasis kona</name>
    <dbReference type="NCBI Taxonomy" id="1008807"/>
    <lineage>
        <taxon>Eukaryota</taxon>
        <taxon>Discoba</taxon>
        <taxon>Heterolobosea</taxon>
        <taxon>Tetramitia</taxon>
        <taxon>Eutetramitia</taxon>
        <taxon>Acrasidae</taxon>
        <taxon>Acrasis</taxon>
    </lineage>
</organism>
<dbReference type="GO" id="GO:0004784">
    <property type="term" value="F:superoxide dismutase activity"/>
    <property type="evidence" value="ECO:0007669"/>
    <property type="project" value="UniProtKB-EC"/>
</dbReference>
<keyword evidence="9" id="KW-1185">Reference proteome</keyword>
<comment type="caution">
    <text evidence="8">The sequence shown here is derived from an EMBL/GenBank/DDBJ whole genome shotgun (WGS) entry which is preliminary data.</text>
</comment>
<feature type="compositionally biased region" description="Acidic residues" evidence="5">
    <location>
        <begin position="289"/>
        <end position="309"/>
    </location>
</feature>
<dbReference type="InterPro" id="IPR019833">
    <property type="entry name" value="Mn/Fe_SOD_BS"/>
</dbReference>
<evidence type="ECO:0000256" key="2">
    <source>
        <dbReference type="ARBA" id="ARBA00012682"/>
    </source>
</evidence>
<evidence type="ECO:0000256" key="1">
    <source>
        <dbReference type="ARBA" id="ARBA00008714"/>
    </source>
</evidence>
<dbReference type="AlphaFoldDB" id="A0AAW2ZFW7"/>
<accession>A0AAW2ZFW7</accession>
<dbReference type="EC" id="1.15.1.1" evidence="2"/>
<feature type="region of interest" description="Disordered" evidence="5">
    <location>
        <begin position="288"/>
        <end position="309"/>
    </location>
</feature>
<dbReference type="InterPro" id="IPR019832">
    <property type="entry name" value="Mn/Fe_SOD_C"/>
</dbReference>
<protein>
    <recommendedName>
        <fullName evidence="2">superoxide dismutase</fullName>
        <ecNumber evidence="2">1.15.1.1</ecNumber>
    </recommendedName>
</protein>
<comment type="similarity">
    <text evidence="1">Belongs to the iron/manganese superoxide dismutase family.</text>
</comment>
<evidence type="ECO:0000256" key="4">
    <source>
        <dbReference type="ARBA" id="ARBA00023002"/>
    </source>
</evidence>
<feature type="domain" description="Manganese/iron superoxide dismutase C-terminal" evidence="7">
    <location>
        <begin position="115"/>
        <end position="214"/>
    </location>
</feature>
<dbReference type="Proteomes" id="UP001431209">
    <property type="component" value="Unassembled WGS sequence"/>
</dbReference>
<dbReference type="InterPro" id="IPR036324">
    <property type="entry name" value="Mn/Fe_SOD_N_sf"/>
</dbReference>
<keyword evidence="4" id="KW-0560">Oxidoreductase</keyword>
<keyword evidence="3" id="KW-0479">Metal-binding</keyword>
<feature type="domain" description="Manganese/iron superoxide dismutase N-terminal" evidence="6">
    <location>
        <begin position="25"/>
        <end position="107"/>
    </location>
</feature>
<dbReference type="Gene3D" id="3.55.40.20">
    <property type="entry name" value="Iron/manganese superoxide dismutase, C-terminal domain"/>
    <property type="match status" value="1"/>
</dbReference>
<evidence type="ECO:0000259" key="6">
    <source>
        <dbReference type="Pfam" id="PF00081"/>
    </source>
</evidence>
<dbReference type="Pfam" id="PF02777">
    <property type="entry name" value="Sod_Fe_C"/>
    <property type="match status" value="1"/>
</dbReference>
<reference evidence="8 9" key="1">
    <citation type="submission" date="2024-03" db="EMBL/GenBank/DDBJ databases">
        <title>The Acrasis kona genome and developmental transcriptomes reveal deep origins of eukaryotic multicellular pathways.</title>
        <authorList>
            <person name="Sheikh S."/>
            <person name="Fu C.-J."/>
            <person name="Brown M.W."/>
            <person name="Baldauf S.L."/>
        </authorList>
    </citation>
    <scope>NUCLEOTIDE SEQUENCE [LARGE SCALE GENOMIC DNA]</scope>
    <source>
        <strain evidence="8 9">ATCC MYA-3509</strain>
    </source>
</reference>
<dbReference type="PRINTS" id="PR01703">
    <property type="entry name" value="MNSODISMTASE"/>
</dbReference>
<name>A0AAW2ZFW7_9EUKA</name>
<dbReference type="PROSITE" id="PS00088">
    <property type="entry name" value="SOD_MN"/>
    <property type="match status" value="1"/>
</dbReference>
<dbReference type="GO" id="GO:0046872">
    <property type="term" value="F:metal ion binding"/>
    <property type="evidence" value="ECO:0007669"/>
    <property type="project" value="UniProtKB-KW"/>
</dbReference>
<dbReference type="InterPro" id="IPR019831">
    <property type="entry name" value="Mn/Fe_SOD_N"/>
</dbReference>